<evidence type="ECO:0000313" key="4">
    <source>
        <dbReference type="Proteomes" id="UP000515908"/>
    </source>
</evidence>
<keyword evidence="3" id="KW-0436">Ligase</keyword>
<dbReference type="PANTHER" id="PTHR38566">
    <property type="entry name" value="RNA_LIG_T4_1 DOMAIN-CONTAINING PROTEIN"/>
    <property type="match status" value="1"/>
</dbReference>
<accession>A0A7G2CBZ1</accession>
<dbReference type="Pfam" id="PF08302">
    <property type="entry name" value="tRNA_lig_CPD"/>
    <property type="match status" value="1"/>
</dbReference>
<organism evidence="3 4">
    <name type="scientific">Angomonas deanei</name>
    <dbReference type="NCBI Taxonomy" id="59799"/>
    <lineage>
        <taxon>Eukaryota</taxon>
        <taxon>Discoba</taxon>
        <taxon>Euglenozoa</taxon>
        <taxon>Kinetoplastea</taxon>
        <taxon>Metakinetoplastina</taxon>
        <taxon>Trypanosomatida</taxon>
        <taxon>Trypanosomatidae</taxon>
        <taxon>Strigomonadinae</taxon>
        <taxon>Angomonas</taxon>
    </lineage>
</organism>
<dbReference type="AlphaFoldDB" id="A0A7G2CBZ1"/>
<dbReference type="InterPro" id="IPR015965">
    <property type="entry name" value="tRNA_lig_PDEase"/>
</dbReference>
<dbReference type="EMBL" id="LR877152">
    <property type="protein sequence ID" value="CAD2217326.1"/>
    <property type="molecule type" value="Genomic_DNA"/>
</dbReference>
<gene>
    <name evidence="3" type="ORF">ADEAN_000480400</name>
</gene>
<evidence type="ECO:0000259" key="2">
    <source>
        <dbReference type="Pfam" id="PF25536"/>
    </source>
</evidence>
<feature type="domain" description="DUF7920" evidence="2">
    <location>
        <begin position="14"/>
        <end position="287"/>
    </location>
</feature>
<dbReference type="Pfam" id="PF25536">
    <property type="entry name" value="DUF7920"/>
    <property type="match status" value="1"/>
</dbReference>
<dbReference type="OrthoDB" id="277779at2759"/>
<dbReference type="PANTHER" id="PTHR38566:SF1">
    <property type="entry name" value="CHROMOSOME UNDETERMINED SCAFFOLD_18, WHOLE GENOME SHOTGUN SEQUENCE"/>
    <property type="match status" value="1"/>
</dbReference>
<reference evidence="3 4" key="1">
    <citation type="submission" date="2020-08" db="EMBL/GenBank/DDBJ databases">
        <authorList>
            <person name="Newling K."/>
            <person name="Davey J."/>
            <person name="Forrester S."/>
        </authorList>
    </citation>
    <scope>NUCLEOTIDE SEQUENCE [LARGE SCALE GENOMIC DNA]</scope>
    <source>
        <strain evidence="4">Crithidia deanei Carvalho (ATCC PRA-265)</strain>
    </source>
</reference>
<dbReference type="Proteomes" id="UP000515908">
    <property type="component" value="Chromosome 08"/>
</dbReference>
<sequence>MVDHAKLTIQNKDVFLLCSLNGLRKFGYSDSRYGKNNYRQDNKNKIEFVLALEKENGECGHAAAFSVPGPDGAEQRFWLLGSKNVHIIVPFTDGASGPYTSTVLDCYDGMRYGYAKRIAKLFLTTIANAKVDVAALHRAIQENKWTACFESIFPDSQHLVNYHGKTEIRFFAISRCDATPVSTNGPYLNSSCRGLCEDIFLAKSFFNKFNLYFSSINYGAGDEKENLIAFDSPEYSALVEDISKRHNSEGCVMYGFYYQDDEEGNKRMNVCRVWKQKAYPYVMERAAREQIASHKRCGGPLREKLMEKLNSQPEELRAYFSEWERDRLPFLVMFAAYLQIQKKIKSFMTNDETFAVRNNWLTLQDEFSPIYHCGVSSEIIELCKRYESTIDEKQTTDGVDNVEVIKFIGAQGSGKSTLARGVFVLLRNIPATSGDDPFLFNPCWANQDECGGNRTKFLNVIKNCCAAGEKSNGKTHIIIDKMNLDKRMNDDYKFLNKSIITSVYFYHEDGKKALVDLLYDRVMGRGEGHRTIKVPERTENNNTSAKEIEVMKKNILGFIHKAVSSCEKPDSYINGEDGERAENSEDIERTLLSLEVTIPLEEMLILIWEKMKQNSPHYSDIMPSYLPEANEGAHSALSKKIIQYALFVSRQYEHYLAQQKKIPLYACIKLVDPEKIKELVPSQYLKDKITQTAFHITTKYFVDDADPIFLVKLSELNGKEIDLELTTILDDSYGTCMVVKHKKDAIEEDTTEPAGENKTDGYALDKSVQLTTDDYFKDVYIEKVFRQFYFPCNNAHPHITVANQKGVPPKYSNTLCEKYFAGEAVTAVELPKHTTVKGVFEFR</sequence>
<dbReference type="GO" id="GO:0005524">
    <property type="term" value="F:ATP binding"/>
    <property type="evidence" value="ECO:0007669"/>
    <property type="project" value="InterPro"/>
</dbReference>
<dbReference type="Gene3D" id="3.40.50.300">
    <property type="entry name" value="P-loop containing nucleotide triphosphate hydrolases"/>
    <property type="match status" value="1"/>
</dbReference>
<dbReference type="VEuPathDB" id="TriTrypDB:ADEAN_000480400"/>
<dbReference type="InterPro" id="IPR057680">
    <property type="entry name" value="DUF7920"/>
</dbReference>
<name>A0A7G2CBZ1_9TRYP</name>
<dbReference type="GO" id="GO:0003972">
    <property type="term" value="F:RNA ligase (ATP) activity"/>
    <property type="evidence" value="ECO:0007669"/>
    <property type="project" value="InterPro"/>
</dbReference>
<dbReference type="InterPro" id="IPR027417">
    <property type="entry name" value="P-loop_NTPase"/>
</dbReference>
<dbReference type="GO" id="GO:0006388">
    <property type="term" value="P:tRNA splicing, via endonucleolytic cleavage and ligation"/>
    <property type="evidence" value="ECO:0007669"/>
    <property type="project" value="InterPro"/>
</dbReference>
<protein>
    <submittedName>
        <fullName evidence="3">Fungal tRNA ligase phosphodiesterase domain containing protein, putative</fullName>
    </submittedName>
</protein>
<keyword evidence="4" id="KW-1185">Reference proteome</keyword>
<feature type="domain" description="tRNA ligase phosphodiesterase" evidence="1">
    <location>
        <begin position="768"/>
        <end position="838"/>
    </location>
</feature>
<evidence type="ECO:0000259" key="1">
    <source>
        <dbReference type="Pfam" id="PF08302"/>
    </source>
</evidence>
<proteinExistence type="predicted"/>
<evidence type="ECO:0000313" key="3">
    <source>
        <dbReference type="EMBL" id="CAD2217326.1"/>
    </source>
</evidence>